<keyword evidence="2" id="KW-0472">Membrane</keyword>
<feature type="transmembrane region" description="Helical" evidence="2">
    <location>
        <begin position="178"/>
        <end position="202"/>
    </location>
</feature>
<dbReference type="AlphaFoldDB" id="A0AAW1Q5R1"/>
<keyword evidence="4" id="KW-1185">Reference proteome</keyword>
<reference evidence="3 4" key="1">
    <citation type="journal article" date="2024" name="Nat. Commun.">
        <title>Phylogenomics reveals the evolutionary origins of lichenization in chlorophyte algae.</title>
        <authorList>
            <person name="Puginier C."/>
            <person name="Libourel C."/>
            <person name="Otte J."/>
            <person name="Skaloud P."/>
            <person name="Haon M."/>
            <person name="Grisel S."/>
            <person name="Petersen M."/>
            <person name="Berrin J.G."/>
            <person name="Delaux P.M."/>
            <person name="Dal Grande F."/>
            <person name="Keller J."/>
        </authorList>
    </citation>
    <scope>NUCLEOTIDE SEQUENCE [LARGE SCALE GENOMIC DNA]</scope>
    <source>
        <strain evidence="3 4">SAG 2145</strain>
    </source>
</reference>
<keyword evidence="2" id="KW-0812">Transmembrane</keyword>
<keyword evidence="2" id="KW-1133">Transmembrane helix</keyword>
<feature type="transmembrane region" description="Helical" evidence="2">
    <location>
        <begin position="84"/>
        <end position="102"/>
    </location>
</feature>
<proteinExistence type="predicted"/>
<feature type="transmembrane region" description="Helical" evidence="2">
    <location>
        <begin position="122"/>
        <end position="138"/>
    </location>
</feature>
<comment type="caution">
    <text evidence="3">The sequence shown here is derived from an EMBL/GenBank/DDBJ whole genome shotgun (WGS) entry which is preliminary data.</text>
</comment>
<sequence length="275" mass="30691">MNSPRASCVASRGSVRQNPHKSTRRPEPTHLQQICIEAVKHQEVLDQGSQDKQVEAQTSNLSSTKDKYQVVLRIECITEHQMKLALGVAHATFVLAAIALFAEFGQKLTMREVKLTTTASNPGIANVVLGSIGLTLLMEGRRRRLTLLAAAELAVQTANILAFILPNGGIVADACYRWQPWMLGFSISVRWTCWNTLFFLICAQAHNVNPWRPGGHWCKGVNGCLLSKKQRERMQRALNLWSWMHLLCALEQRHHLGWYGSSGCSVRLAGNLINI</sequence>
<name>A0AAW1Q5R1_9CHLO</name>
<feature type="region of interest" description="Disordered" evidence="1">
    <location>
        <begin position="1"/>
        <end position="29"/>
    </location>
</feature>
<evidence type="ECO:0000313" key="4">
    <source>
        <dbReference type="Proteomes" id="UP001438707"/>
    </source>
</evidence>
<evidence type="ECO:0000256" key="2">
    <source>
        <dbReference type="SAM" id="Phobius"/>
    </source>
</evidence>
<dbReference type="Proteomes" id="UP001438707">
    <property type="component" value="Unassembled WGS sequence"/>
</dbReference>
<evidence type="ECO:0000313" key="3">
    <source>
        <dbReference type="EMBL" id="KAK9817435.1"/>
    </source>
</evidence>
<dbReference type="EMBL" id="JALJOS010000070">
    <property type="protein sequence ID" value="KAK9817435.1"/>
    <property type="molecule type" value="Genomic_DNA"/>
</dbReference>
<protein>
    <submittedName>
        <fullName evidence="3">Uncharacterized protein</fullName>
    </submittedName>
</protein>
<feature type="transmembrane region" description="Helical" evidence="2">
    <location>
        <begin position="145"/>
        <end position="166"/>
    </location>
</feature>
<accession>A0AAW1Q5R1</accession>
<evidence type="ECO:0000256" key="1">
    <source>
        <dbReference type="SAM" id="MobiDB-lite"/>
    </source>
</evidence>
<gene>
    <name evidence="3" type="ORF">WJX74_003963</name>
</gene>
<organism evidence="3 4">
    <name type="scientific">Apatococcus lobatus</name>
    <dbReference type="NCBI Taxonomy" id="904363"/>
    <lineage>
        <taxon>Eukaryota</taxon>
        <taxon>Viridiplantae</taxon>
        <taxon>Chlorophyta</taxon>
        <taxon>core chlorophytes</taxon>
        <taxon>Trebouxiophyceae</taxon>
        <taxon>Chlorellales</taxon>
        <taxon>Chlorellaceae</taxon>
        <taxon>Apatococcus</taxon>
    </lineage>
</organism>